<evidence type="ECO:0000313" key="2">
    <source>
        <dbReference type="Proteomes" id="UP001165079"/>
    </source>
</evidence>
<sequence length="353" mass="37599">MTPANGPMSWLGFLSPEDPVRHLGPAELEAALLEGLGSADDEAAFAAANRLALEAFRAGSQATTTGICERQIAYAMAVFQRHGDARIMAFGLQPAINLLRMHGYAGDLAASMDALRALETIADGAPARVFGLDVPPELAASRGKWAVVMRKLARSTCLVESAKIRWRRGRIAEMIEESRRMLAKWPYVTSTGPFHASEAALLAGVGDHGDHVGKPGVAPMLRRIGDIHRLAHSVSAVSETAFDLAVRLHETRHIGRQATPSSATARQLASIGDSFFRLGNHPHGTTCFGEAHDLAVEFDPRLAGLIRDRWSAHAGLSAVPPRRETASLDAARLTRLAAIAAGRLDPGGSRPGG</sequence>
<name>A0A9W6SM19_9ACTN</name>
<dbReference type="EMBL" id="BSTX01000003">
    <property type="protein sequence ID" value="GLZ79420.1"/>
    <property type="molecule type" value="Genomic_DNA"/>
</dbReference>
<protein>
    <submittedName>
        <fullName evidence="1">Uncharacterized protein</fullName>
    </submittedName>
</protein>
<keyword evidence="2" id="KW-1185">Reference proteome</keyword>
<dbReference type="Proteomes" id="UP001165079">
    <property type="component" value="Unassembled WGS sequence"/>
</dbReference>
<evidence type="ECO:0000313" key="1">
    <source>
        <dbReference type="EMBL" id="GLZ79420.1"/>
    </source>
</evidence>
<comment type="caution">
    <text evidence="1">The sequence shown here is derived from an EMBL/GenBank/DDBJ whole genome shotgun (WGS) entry which is preliminary data.</text>
</comment>
<dbReference type="RefSeq" id="WP_285664574.1">
    <property type="nucleotide sequence ID" value="NZ_BSTX01000003.1"/>
</dbReference>
<proteinExistence type="predicted"/>
<organism evidence="1 2">
    <name type="scientific">Actinorhabdospora filicis</name>
    <dbReference type="NCBI Taxonomy" id="1785913"/>
    <lineage>
        <taxon>Bacteria</taxon>
        <taxon>Bacillati</taxon>
        <taxon>Actinomycetota</taxon>
        <taxon>Actinomycetes</taxon>
        <taxon>Micromonosporales</taxon>
        <taxon>Micromonosporaceae</taxon>
        <taxon>Actinorhabdospora</taxon>
    </lineage>
</organism>
<gene>
    <name evidence="1" type="ORF">Afil01_42270</name>
</gene>
<dbReference type="AlphaFoldDB" id="A0A9W6SM19"/>
<reference evidence="1" key="1">
    <citation type="submission" date="2023-03" db="EMBL/GenBank/DDBJ databases">
        <title>Actinorhabdospora filicis NBRC 111898.</title>
        <authorList>
            <person name="Ichikawa N."/>
            <person name="Sato H."/>
            <person name="Tonouchi N."/>
        </authorList>
    </citation>
    <scope>NUCLEOTIDE SEQUENCE</scope>
    <source>
        <strain evidence="1">NBRC 111898</strain>
    </source>
</reference>
<accession>A0A9W6SM19</accession>